<name>A0A6A6RDR1_9PEZI</name>
<feature type="region of interest" description="Disordered" evidence="1">
    <location>
        <begin position="429"/>
        <end position="451"/>
    </location>
</feature>
<dbReference type="Proteomes" id="UP000799750">
    <property type="component" value="Unassembled WGS sequence"/>
</dbReference>
<dbReference type="EMBL" id="MU004181">
    <property type="protein sequence ID" value="KAF2502546.1"/>
    <property type="molecule type" value="Genomic_DNA"/>
</dbReference>
<evidence type="ECO:0000256" key="1">
    <source>
        <dbReference type="SAM" id="MobiDB-lite"/>
    </source>
</evidence>
<feature type="compositionally biased region" description="Polar residues" evidence="1">
    <location>
        <begin position="1"/>
        <end position="13"/>
    </location>
</feature>
<dbReference type="OrthoDB" id="3800972at2759"/>
<feature type="region of interest" description="Disordered" evidence="1">
    <location>
        <begin position="1"/>
        <end position="43"/>
    </location>
</feature>
<reference evidence="2" key="1">
    <citation type="journal article" date="2020" name="Stud. Mycol.">
        <title>101 Dothideomycetes genomes: a test case for predicting lifestyles and emergence of pathogens.</title>
        <authorList>
            <person name="Haridas S."/>
            <person name="Albert R."/>
            <person name="Binder M."/>
            <person name="Bloem J."/>
            <person name="Labutti K."/>
            <person name="Salamov A."/>
            <person name="Andreopoulos B."/>
            <person name="Baker S."/>
            <person name="Barry K."/>
            <person name="Bills G."/>
            <person name="Bluhm B."/>
            <person name="Cannon C."/>
            <person name="Castanera R."/>
            <person name="Culley D."/>
            <person name="Daum C."/>
            <person name="Ezra D."/>
            <person name="Gonzalez J."/>
            <person name="Henrissat B."/>
            <person name="Kuo A."/>
            <person name="Liang C."/>
            <person name="Lipzen A."/>
            <person name="Lutzoni F."/>
            <person name="Magnuson J."/>
            <person name="Mondo S."/>
            <person name="Nolan M."/>
            <person name="Ohm R."/>
            <person name="Pangilinan J."/>
            <person name="Park H.-J."/>
            <person name="Ramirez L."/>
            <person name="Alfaro M."/>
            <person name="Sun H."/>
            <person name="Tritt A."/>
            <person name="Yoshinaga Y."/>
            <person name="Zwiers L.-H."/>
            <person name="Turgeon B."/>
            <person name="Goodwin S."/>
            <person name="Spatafora J."/>
            <person name="Crous P."/>
            <person name="Grigoriev I."/>
        </authorList>
    </citation>
    <scope>NUCLEOTIDE SEQUENCE</scope>
    <source>
        <strain evidence="2">CBS 269.34</strain>
    </source>
</reference>
<organism evidence="2 3">
    <name type="scientific">Lophium mytilinum</name>
    <dbReference type="NCBI Taxonomy" id="390894"/>
    <lineage>
        <taxon>Eukaryota</taxon>
        <taxon>Fungi</taxon>
        <taxon>Dikarya</taxon>
        <taxon>Ascomycota</taxon>
        <taxon>Pezizomycotina</taxon>
        <taxon>Dothideomycetes</taxon>
        <taxon>Pleosporomycetidae</taxon>
        <taxon>Mytilinidiales</taxon>
        <taxon>Mytilinidiaceae</taxon>
        <taxon>Lophium</taxon>
    </lineage>
</organism>
<keyword evidence="3" id="KW-1185">Reference proteome</keyword>
<accession>A0A6A6RDR1</accession>
<dbReference type="AlphaFoldDB" id="A0A6A6RDR1"/>
<evidence type="ECO:0000313" key="3">
    <source>
        <dbReference type="Proteomes" id="UP000799750"/>
    </source>
</evidence>
<protein>
    <submittedName>
        <fullName evidence="2">Uncharacterized protein</fullName>
    </submittedName>
</protein>
<evidence type="ECO:0000313" key="2">
    <source>
        <dbReference type="EMBL" id="KAF2502546.1"/>
    </source>
</evidence>
<sequence length="451" mass="50817">MPFFLSSNFSERSPTPPLPTIGIGDTEMPGDSSHVHDPEPEEGIPALANWTRAVNGQAQKHGPTHNAIKYLVAEQAGFRNAWALGIAPPPSINVPPHIVQRTPGFFEEQDISSMTPQPFVTPAMQRLASHALYTGNVTTPGSTTEAIKTVHVKFVLQQIGTKRRFVLVEEEVDETFEPFETPVRNTNGEPMEGGDSVSTVSKCGIYKEIPPDTINVQLLGGLEITAEELLTFFPLHTGWHYGINRLIQNGWKFDAISKFINWARNLQPSVGRGRLPAAIEMQIIRSDDRIHNGRKFGRVAPRPEGRIDDLTMTHWELPRRRGYRLQDYLLQDIIKGVAHFPTGEGRRELTMAMEYARENPDELSTTVLGKRLMVSDIPVLIYKHGFSSRVTPISVGTEPHDHPDFRAAERYRDKIDKHDRLAKQYLEVIAPDNTPSRTPSKRKERKTYEEL</sequence>
<gene>
    <name evidence="2" type="ORF">BU16DRAFT_587780</name>
</gene>
<proteinExistence type="predicted"/>